<dbReference type="InterPro" id="IPR044516">
    <property type="entry name" value="UXS-like"/>
</dbReference>
<dbReference type="Pfam" id="PF16363">
    <property type="entry name" value="GDP_Man_Dehyd"/>
    <property type="match status" value="1"/>
</dbReference>
<name>Q0CZ89_ASPTN</name>
<evidence type="ECO:0000256" key="11">
    <source>
        <dbReference type="ARBA" id="ARBA00023027"/>
    </source>
</evidence>
<sequence length="275" mass="31009">MAASNYSVPLRVLVTGSPLEGLRIGKIDQIFNLACPASPIHYQNDPISTLRTCFQGTENILELAVKRNTRILHTSTSEVYGDPQVHPQPEDYWGHVNPFGARSCYDEGKRVAEALCYAYQMRYPRLQIRIARIFNTYGPRMAHSDGRVVSSFIGEALAGNEIKITGDGTATRSFQYVSDCVEGLYRLMNSNCTLPVNIGNPREFTIRELAEIVVEMVAEMGKPRVPIIYCPRPSDDPNRRQPDITRARAILEWEPEVALEEGLKRTIKWHIEQGT</sequence>
<dbReference type="Proteomes" id="UP000007963">
    <property type="component" value="Unassembled WGS sequence"/>
</dbReference>
<evidence type="ECO:0000256" key="5">
    <source>
        <dbReference type="ARBA" id="ARBA00012290"/>
    </source>
</evidence>
<keyword evidence="13" id="KW-0472">Membrane</keyword>
<keyword evidence="8" id="KW-0210">Decarboxylase</keyword>
<dbReference type="GO" id="GO:0032580">
    <property type="term" value="C:Golgi cisterna membrane"/>
    <property type="evidence" value="ECO:0007669"/>
    <property type="project" value="UniProtKB-SubCell"/>
</dbReference>
<accession>Q0CZ89</accession>
<evidence type="ECO:0000256" key="14">
    <source>
        <dbReference type="ARBA" id="ARBA00023180"/>
    </source>
</evidence>
<evidence type="ECO:0000256" key="9">
    <source>
        <dbReference type="ARBA" id="ARBA00022968"/>
    </source>
</evidence>
<gene>
    <name evidence="19" type="ORF">ATEG_00995</name>
</gene>
<dbReference type="PANTHER" id="PTHR43078:SF6">
    <property type="entry name" value="UDP-GLUCURONIC ACID DECARBOXYLASE 1"/>
    <property type="match status" value="1"/>
</dbReference>
<dbReference type="SUPFAM" id="SSF51735">
    <property type="entry name" value="NAD(P)-binding Rossmann-fold domains"/>
    <property type="match status" value="1"/>
</dbReference>
<keyword evidence="15" id="KW-0456">Lyase</keyword>
<comment type="subcellular location">
    <subcellularLocation>
        <location evidence="2">Golgi apparatus</location>
        <location evidence="2">Golgi stack membrane</location>
        <topology evidence="2">Single-pass type II membrane protein</topology>
    </subcellularLocation>
</comment>
<dbReference type="RefSeq" id="XP_001208360.1">
    <property type="nucleotide sequence ID" value="XM_001208360.1"/>
</dbReference>
<dbReference type="InterPro" id="IPR016040">
    <property type="entry name" value="NAD(P)-bd_dom"/>
</dbReference>
<dbReference type="EMBL" id="CH476595">
    <property type="protein sequence ID" value="EAU37752.1"/>
    <property type="molecule type" value="Genomic_DNA"/>
</dbReference>
<dbReference type="STRING" id="341663.Q0CZ89"/>
<dbReference type="GO" id="GO:0042732">
    <property type="term" value="P:D-xylose metabolic process"/>
    <property type="evidence" value="ECO:0007669"/>
    <property type="project" value="InterPro"/>
</dbReference>
<dbReference type="EC" id="4.1.1.35" evidence="5"/>
<evidence type="ECO:0000256" key="17">
    <source>
        <dbReference type="ARBA" id="ARBA00049410"/>
    </source>
</evidence>
<keyword evidence="12" id="KW-0333">Golgi apparatus</keyword>
<evidence type="ECO:0000313" key="20">
    <source>
        <dbReference type="Proteomes" id="UP000007963"/>
    </source>
</evidence>
<dbReference type="VEuPathDB" id="FungiDB:ATEG_00995"/>
<keyword evidence="7" id="KW-0812">Transmembrane</keyword>
<evidence type="ECO:0000256" key="4">
    <source>
        <dbReference type="ARBA" id="ARBA00007505"/>
    </source>
</evidence>
<dbReference type="Gene3D" id="3.40.50.720">
    <property type="entry name" value="NAD(P)-binding Rossmann-like Domain"/>
    <property type="match status" value="1"/>
</dbReference>
<evidence type="ECO:0000256" key="6">
    <source>
        <dbReference type="ARBA" id="ARBA00018816"/>
    </source>
</evidence>
<dbReference type="OMA" id="TIEWHIN"/>
<evidence type="ECO:0000256" key="13">
    <source>
        <dbReference type="ARBA" id="ARBA00023136"/>
    </source>
</evidence>
<evidence type="ECO:0000256" key="10">
    <source>
        <dbReference type="ARBA" id="ARBA00022989"/>
    </source>
</evidence>
<organism evidence="19 20">
    <name type="scientific">Aspergillus terreus (strain NIH 2624 / FGSC A1156)</name>
    <dbReference type="NCBI Taxonomy" id="341663"/>
    <lineage>
        <taxon>Eukaryota</taxon>
        <taxon>Fungi</taxon>
        <taxon>Dikarya</taxon>
        <taxon>Ascomycota</taxon>
        <taxon>Pezizomycotina</taxon>
        <taxon>Eurotiomycetes</taxon>
        <taxon>Eurotiomycetidae</taxon>
        <taxon>Eurotiales</taxon>
        <taxon>Aspergillaceae</taxon>
        <taxon>Aspergillus</taxon>
        <taxon>Aspergillus subgen. Circumdati</taxon>
    </lineage>
</organism>
<evidence type="ECO:0000256" key="12">
    <source>
        <dbReference type="ARBA" id="ARBA00023034"/>
    </source>
</evidence>
<comment type="pathway">
    <text evidence="3">Nucleotide-sugar biosynthesis; UDP-alpha-D-xylose biosynthesis; UDP-alpha-D-xylose from UDP-alpha-D-glucuronate: step 1/1.</text>
</comment>
<comment type="cofactor">
    <cofactor evidence="1">
        <name>NAD(+)</name>
        <dbReference type="ChEBI" id="CHEBI:57540"/>
    </cofactor>
</comment>
<evidence type="ECO:0000256" key="8">
    <source>
        <dbReference type="ARBA" id="ARBA00022793"/>
    </source>
</evidence>
<dbReference type="AlphaFoldDB" id="Q0CZ89"/>
<dbReference type="GO" id="GO:0070403">
    <property type="term" value="F:NAD+ binding"/>
    <property type="evidence" value="ECO:0007669"/>
    <property type="project" value="InterPro"/>
</dbReference>
<protein>
    <recommendedName>
        <fullName evidence="6">UDP-glucuronic acid decarboxylase 1</fullName>
        <ecNumber evidence="5">4.1.1.35</ecNumber>
    </recommendedName>
    <alternativeName>
        <fullName evidence="16">UDP-glucuronate decarboxylase 1</fullName>
    </alternativeName>
</protein>
<evidence type="ECO:0000256" key="3">
    <source>
        <dbReference type="ARBA" id="ARBA00005100"/>
    </source>
</evidence>
<dbReference type="eggNOG" id="KOG1429">
    <property type="taxonomic scope" value="Eukaryota"/>
</dbReference>
<dbReference type="GO" id="GO:0033320">
    <property type="term" value="P:UDP-D-xylose biosynthetic process"/>
    <property type="evidence" value="ECO:0007669"/>
    <property type="project" value="UniProtKB-UniPathway"/>
</dbReference>
<dbReference type="OrthoDB" id="331544at2759"/>
<keyword evidence="10" id="KW-1133">Transmembrane helix</keyword>
<evidence type="ECO:0000256" key="1">
    <source>
        <dbReference type="ARBA" id="ARBA00001911"/>
    </source>
</evidence>
<dbReference type="FunFam" id="3.40.50.720:FF:000065">
    <property type="entry name" value="UDP-glucuronic acid decarboxylase 1"/>
    <property type="match status" value="1"/>
</dbReference>
<keyword evidence="11" id="KW-0520">NAD</keyword>
<comment type="catalytic activity">
    <reaction evidence="17">
        <text>UDP-alpha-D-glucuronate + H(+) = UDP-alpha-D-xylose + CO2</text>
        <dbReference type="Rhea" id="RHEA:23916"/>
        <dbReference type="ChEBI" id="CHEBI:15378"/>
        <dbReference type="ChEBI" id="CHEBI:16526"/>
        <dbReference type="ChEBI" id="CHEBI:57632"/>
        <dbReference type="ChEBI" id="CHEBI:58052"/>
        <dbReference type="EC" id="4.1.1.35"/>
    </reaction>
    <physiologicalReaction direction="left-to-right" evidence="17">
        <dbReference type="Rhea" id="RHEA:23917"/>
    </physiologicalReaction>
</comment>
<dbReference type="GeneID" id="4316367"/>
<comment type="similarity">
    <text evidence="4">Belongs to the NAD(P)-dependent epimerase/dehydratase family. UDP-glucuronic acid decarboxylase subfamily.</text>
</comment>
<dbReference type="PANTHER" id="PTHR43078">
    <property type="entry name" value="UDP-GLUCURONIC ACID DECARBOXYLASE-RELATED"/>
    <property type="match status" value="1"/>
</dbReference>
<dbReference type="UniPathway" id="UPA00796">
    <property type="reaction ID" value="UER00771"/>
</dbReference>
<evidence type="ECO:0000313" key="19">
    <source>
        <dbReference type="EMBL" id="EAU37752.1"/>
    </source>
</evidence>
<dbReference type="HOGENOM" id="CLU_007383_4_0_1"/>
<keyword evidence="14" id="KW-0325">Glycoprotein</keyword>
<evidence type="ECO:0000256" key="16">
    <source>
        <dbReference type="ARBA" id="ARBA00031585"/>
    </source>
</evidence>
<dbReference type="GO" id="GO:0048040">
    <property type="term" value="F:UDP-glucuronate decarboxylase activity"/>
    <property type="evidence" value="ECO:0007669"/>
    <property type="project" value="UniProtKB-EC"/>
</dbReference>
<proteinExistence type="inferred from homology"/>
<feature type="domain" description="NAD(P)-binding" evidence="18">
    <location>
        <begin position="26"/>
        <end position="266"/>
    </location>
</feature>
<reference evidence="20" key="1">
    <citation type="submission" date="2005-09" db="EMBL/GenBank/DDBJ databases">
        <title>Annotation of the Aspergillus terreus NIH2624 genome.</title>
        <authorList>
            <person name="Birren B.W."/>
            <person name="Lander E.S."/>
            <person name="Galagan J.E."/>
            <person name="Nusbaum C."/>
            <person name="Devon K."/>
            <person name="Henn M."/>
            <person name="Ma L.-J."/>
            <person name="Jaffe D.B."/>
            <person name="Butler J."/>
            <person name="Alvarez P."/>
            <person name="Gnerre S."/>
            <person name="Grabherr M."/>
            <person name="Kleber M."/>
            <person name="Mauceli E.W."/>
            <person name="Brockman W."/>
            <person name="Rounsley S."/>
            <person name="Young S.K."/>
            <person name="LaButti K."/>
            <person name="Pushparaj V."/>
            <person name="DeCaprio D."/>
            <person name="Crawford M."/>
            <person name="Koehrsen M."/>
            <person name="Engels R."/>
            <person name="Montgomery P."/>
            <person name="Pearson M."/>
            <person name="Howarth C."/>
            <person name="Larson L."/>
            <person name="Luoma S."/>
            <person name="White J."/>
            <person name="Alvarado L."/>
            <person name="Kodira C.D."/>
            <person name="Zeng Q."/>
            <person name="Oleary S."/>
            <person name="Yandava C."/>
            <person name="Denning D.W."/>
            <person name="Nierman W.C."/>
            <person name="Milne T."/>
            <person name="Madden K."/>
        </authorList>
    </citation>
    <scope>NUCLEOTIDE SEQUENCE [LARGE SCALE GENOMIC DNA]</scope>
    <source>
        <strain evidence="20">NIH 2624 / FGSC A1156</strain>
    </source>
</reference>
<evidence type="ECO:0000259" key="18">
    <source>
        <dbReference type="Pfam" id="PF16363"/>
    </source>
</evidence>
<evidence type="ECO:0000256" key="2">
    <source>
        <dbReference type="ARBA" id="ARBA00004447"/>
    </source>
</evidence>
<evidence type="ECO:0000256" key="15">
    <source>
        <dbReference type="ARBA" id="ARBA00023239"/>
    </source>
</evidence>
<evidence type="ECO:0000256" key="7">
    <source>
        <dbReference type="ARBA" id="ARBA00022692"/>
    </source>
</evidence>
<keyword evidence="9" id="KW-0735">Signal-anchor</keyword>
<dbReference type="InterPro" id="IPR036291">
    <property type="entry name" value="NAD(P)-bd_dom_sf"/>
</dbReference>